<dbReference type="Pfam" id="PF00395">
    <property type="entry name" value="SLH"/>
    <property type="match status" value="1"/>
</dbReference>
<dbReference type="InterPro" id="IPR001119">
    <property type="entry name" value="SLH_dom"/>
</dbReference>
<dbReference type="Pfam" id="PF11790">
    <property type="entry name" value="Glyco_hydro_cc"/>
    <property type="match status" value="1"/>
</dbReference>
<dbReference type="PROSITE" id="PS51272">
    <property type="entry name" value="SLH"/>
    <property type="match status" value="1"/>
</dbReference>
<organism evidence="2 3">
    <name type="scientific">Cohnella abietis</name>
    <dbReference type="NCBI Taxonomy" id="2507935"/>
    <lineage>
        <taxon>Bacteria</taxon>
        <taxon>Bacillati</taxon>
        <taxon>Bacillota</taxon>
        <taxon>Bacilli</taxon>
        <taxon>Bacillales</taxon>
        <taxon>Paenibacillaceae</taxon>
        <taxon>Cohnella</taxon>
    </lineage>
</organism>
<dbReference type="EMBL" id="AP019400">
    <property type="protein sequence ID" value="BBI31798.1"/>
    <property type="molecule type" value="Genomic_DNA"/>
</dbReference>
<dbReference type="Gene3D" id="3.20.20.80">
    <property type="entry name" value="Glycosidases"/>
    <property type="match status" value="1"/>
</dbReference>
<sequence>MLRSSKIILAVLLTISIFIISGASSLSSSVYKDVEGHQAESAIIWATNQKLVKGYKDGSFKPNLEVTEAEFLAMLLRLFPNAITLLNKSTSKPSDNWSDSYYSVAALFNMPVTGLVEPKQRVNAITRGQVAELVTGAFGFHYDTDGSIAFLFDRGLSIGRSGKTIKGYEASKNLTRAEVVVLLKLVSDKSPSPELQVRAKELSSNKSTDKYRDKMSLFYGTNGHLSQGGAYRKTSFATQLSQLQDLGMTVYRNDIWDASTATQLAEMADAFAGSGVQIVPVLTPKPQAYSNEAEAYKKGFDLGQAAARALSGKVGYYQVGNELEVGAIIPRADGVSSKDYDNSKFVKARGSIRGMIAGIKSIDDSAQIISASAGWLHYAFNDMLWNGVQPDGSTGNDVIRWDITSWHWYSDMRDITQACGGSGCYNVLQQLKDRFDKPIWLTEYGVRPNVGNDEQIAEYTTGDKMLAQFVSLASAYHIQSVAQYSLYDDLKYGGDGNYGLLKDDGISQKVSYDAIKRFIKSHPMD</sequence>
<dbReference type="KEGG" id="cohn:KCTCHS21_11970"/>
<dbReference type="RefSeq" id="WP_162309283.1">
    <property type="nucleotide sequence ID" value="NZ_AP019400.1"/>
</dbReference>
<reference evidence="2 3" key="1">
    <citation type="submission" date="2019-01" db="EMBL/GenBank/DDBJ databases">
        <title>Complete genome sequence of Cohnella hallensis HS21 isolated from Korean fir (Abies koreana) rhizospheric soil.</title>
        <authorList>
            <person name="Jiang L."/>
            <person name="Kang S.W."/>
            <person name="Kim S."/>
            <person name="Jung J."/>
            <person name="Kim C.Y."/>
            <person name="Kim D.H."/>
            <person name="Kim S.W."/>
            <person name="Lee J."/>
        </authorList>
    </citation>
    <scope>NUCLEOTIDE SEQUENCE [LARGE SCALE GENOMIC DNA]</scope>
    <source>
        <strain evidence="2 3">HS21</strain>
    </source>
</reference>
<feature type="domain" description="SLH" evidence="1">
    <location>
        <begin position="26"/>
        <end position="89"/>
    </location>
</feature>
<dbReference type="SUPFAM" id="SSF51445">
    <property type="entry name" value="(Trans)glycosidases"/>
    <property type="match status" value="1"/>
</dbReference>
<accession>A0A3T1D160</accession>
<evidence type="ECO:0000313" key="3">
    <source>
        <dbReference type="Proteomes" id="UP000289856"/>
    </source>
</evidence>
<gene>
    <name evidence="2" type="ORF">KCTCHS21_11970</name>
</gene>
<dbReference type="InterPro" id="IPR024655">
    <property type="entry name" value="Asl1_glyco_hydro_catalytic"/>
</dbReference>
<dbReference type="InterPro" id="IPR017853">
    <property type="entry name" value="GH"/>
</dbReference>
<dbReference type="AlphaFoldDB" id="A0A3T1D160"/>
<proteinExistence type="predicted"/>
<name>A0A3T1D160_9BACL</name>
<dbReference type="Proteomes" id="UP000289856">
    <property type="component" value="Chromosome"/>
</dbReference>
<evidence type="ECO:0000259" key="1">
    <source>
        <dbReference type="PROSITE" id="PS51272"/>
    </source>
</evidence>
<evidence type="ECO:0000313" key="2">
    <source>
        <dbReference type="EMBL" id="BBI31798.1"/>
    </source>
</evidence>
<protein>
    <recommendedName>
        <fullName evidence="1">SLH domain-containing protein</fullName>
    </recommendedName>
</protein>
<keyword evidence="3" id="KW-1185">Reference proteome</keyword>